<dbReference type="PANTHER" id="PTHR45621">
    <property type="entry name" value="OS01G0588500 PROTEIN-RELATED"/>
    <property type="match status" value="1"/>
</dbReference>
<dbReference type="InterPro" id="IPR001245">
    <property type="entry name" value="Ser-Thr/Tyr_kinase_cat_dom"/>
</dbReference>
<name>A0AAN8YS18_9MAGN</name>
<dbReference type="PROSITE" id="PS50011">
    <property type="entry name" value="PROTEIN_KINASE_DOM"/>
    <property type="match status" value="1"/>
</dbReference>
<feature type="domain" description="Protein kinase" evidence="3">
    <location>
        <begin position="1"/>
        <end position="92"/>
    </location>
</feature>
<dbReference type="Gene3D" id="1.10.510.10">
    <property type="entry name" value="Transferase(Phosphotransferase) domain 1"/>
    <property type="match status" value="1"/>
</dbReference>
<dbReference type="Proteomes" id="UP001370490">
    <property type="component" value="Unassembled WGS sequence"/>
</dbReference>
<proteinExistence type="predicted"/>
<evidence type="ECO:0000259" key="3">
    <source>
        <dbReference type="PROSITE" id="PS50011"/>
    </source>
</evidence>
<dbReference type="GO" id="GO:0005524">
    <property type="term" value="F:ATP binding"/>
    <property type="evidence" value="ECO:0007669"/>
    <property type="project" value="InterPro"/>
</dbReference>
<dbReference type="SUPFAM" id="SSF56112">
    <property type="entry name" value="Protein kinase-like (PK-like)"/>
    <property type="match status" value="1"/>
</dbReference>
<keyword evidence="5" id="KW-1185">Reference proteome</keyword>
<protein>
    <submittedName>
        <fullName evidence="4">Serine-threonine/tyrosine-protein kinase, catalytic domain</fullName>
    </submittedName>
</protein>
<reference evidence="4 5" key="1">
    <citation type="submission" date="2023-12" db="EMBL/GenBank/DDBJ databases">
        <title>A high-quality genome assembly for Dillenia turbinata (Dilleniales).</title>
        <authorList>
            <person name="Chanderbali A."/>
        </authorList>
    </citation>
    <scope>NUCLEOTIDE SEQUENCE [LARGE SCALE GENOMIC DNA]</scope>
    <source>
        <strain evidence="4">LSX21</strain>
        <tissue evidence="4">Leaf</tissue>
    </source>
</reference>
<evidence type="ECO:0000256" key="2">
    <source>
        <dbReference type="ARBA" id="ARBA00022475"/>
    </source>
</evidence>
<keyword evidence="2" id="KW-1003">Cell membrane</keyword>
<dbReference type="InterPro" id="IPR011009">
    <property type="entry name" value="Kinase-like_dom_sf"/>
</dbReference>
<dbReference type="GO" id="GO:0005886">
    <property type="term" value="C:plasma membrane"/>
    <property type="evidence" value="ECO:0007669"/>
    <property type="project" value="UniProtKB-SubCell"/>
</dbReference>
<evidence type="ECO:0000256" key="1">
    <source>
        <dbReference type="ARBA" id="ARBA00004236"/>
    </source>
</evidence>
<dbReference type="Pfam" id="PF07714">
    <property type="entry name" value="PK_Tyr_Ser-Thr"/>
    <property type="match status" value="1"/>
</dbReference>
<accession>A0AAN8YS18</accession>
<keyword evidence="2" id="KW-0472">Membrane</keyword>
<comment type="subcellular location">
    <subcellularLocation>
        <location evidence="1">Cell membrane</location>
    </subcellularLocation>
</comment>
<sequence>MGTYANAAPEYVMTGHLTTKSDVYSFGIVLLELMTGLRSMDKSRPNGEHNLVEWAKPHLGERKGFLRIIDPRLEGHFSIKGAQKAAPGHSVS</sequence>
<evidence type="ECO:0000313" key="5">
    <source>
        <dbReference type="Proteomes" id="UP001370490"/>
    </source>
</evidence>
<dbReference type="InterPro" id="IPR000719">
    <property type="entry name" value="Prot_kinase_dom"/>
</dbReference>
<dbReference type="EMBL" id="JBAMMX010000027">
    <property type="protein sequence ID" value="KAK6913199.1"/>
    <property type="molecule type" value="Genomic_DNA"/>
</dbReference>
<comment type="caution">
    <text evidence="4">The sequence shown here is derived from an EMBL/GenBank/DDBJ whole genome shotgun (WGS) entry which is preliminary data.</text>
</comment>
<dbReference type="GO" id="GO:0004672">
    <property type="term" value="F:protein kinase activity"/>
    <property type="evidence" value="ECO:0007669"/>
    <property type="project" value="InterPro"/>
</dbReference>
<evidence type="ECO:0000313" key="4">
    <source>
        <dbReference type="EMBL" id="KAK6913199.1"/>
    </source>
</evidence>
<dbReference type="AlphaFoldDB" id="A0AAN8YS18"/>
<gene>
    <name evidence="4" type="ORF">RJ641_022800</name>
</gene>
<keyword evidence="4" id="KW-0418">Kinase</keyword>
<dbReference type="InterPro" id="IPR050823">
    <property type="entry name" value="Plant_Ser_Thr_Prot_Kinase"/>
</dbReference>
<keyword evidence="4" id="KW-0808">Transferase</keyword>
<organism evidence="4 5">
    <name type="scientific">Dillenia turbinata</name>
    <dbReference type="NCBI Taxonomy" id="194707"/>
    <lineage>
        <taxon>Eukaryota</taxon>
        <taxon>Viridiplantae</taxon>
        <taxon>Streptophyta</taxon>
        <taxon>Embryophyta</taxon>
        <taxon>Tracheophyta</taxon>
        <taxon>Spermatophyta</taxon>
        <taxon>Magnoliopsida</taxon>
        <taxon>eudicotyledons</taxon>
        <taxon>Gunneridae</taxon>
        <taxon>Pentapetalae</taxon>
        <taxon>Dilleniales</taxon>
        <taxon>Dilleniaceae</taxon>
        <taxon>Dillenia</taxon>
    </lineage>
</organism>